<sequence length="95" mass="10321">MSDSSRIKSRLNRALCAFVSVPLSALPVAAQDGKLPDRIPGRTQGRTQIRIDRSSKIRVPGRTTIGKRLTTGARIDGGQLRTPSGIRVNRTRIGD</sequence>
<accession>A0A225QVQ8</accession>
<protein>
    <submittedName>
        <fullName evidence="1">Uncharacterized protein</fullName>
    </submittedName>
</protein>
<name>A0A0B3RRB6_9RHOB</name>
<dbReference type="AlphaFoldDB" id="A0A0B3RRB6"/>
<proteinExistence type="predicted"/>
<comment type="caution">
    <text evidence="1">The sequence shown here is derived from an EMBL/GenBank/DDBJ whole genome shotgun (WGS) entry which is preliminary data.</text>
</comment>
<dbReference type="RefSeq" id="WP_043139638.1">
    <property type="nucleotide sequence ID" value="NZ_JAHVJH010000004.1"/>
</dbReference>
<keyword evidence="2" id="KW-1185">Reference proteome</keyword>
<dbReference type="EMBL" id="JSUQ01000006">
    <property type="protein sequence ID" value="KHQ53665.1"/>
    <property type="molecule type" value="Genomic_DNA"/>
</dbReference>
<accession>A0A0B3RRB6</accession>
<dbReference type="STRING" id="561184.SAMN05216376_101202"/>
<evidence type="ECO:0000313" key="1">
    <source>
        <dbReference type="EMBL" id="KHQ53665.1"/>
    </source>
</evidence>
<evidence type="ECO:0000313" key="2">
    <source>
        <dbReference type="Proteomes" id="UP000030960"/>
    </source>
</evidence>
<reference evidence="1 2" key="1">
    <citation type="submission" date="2014-10" db="EMBL/GenBank/DDBJ databases">
        <title>Genome sequence of Ponticoccus sp. strain UMTAT08 isolated from clonal culture of toxic dinoflagellate Alexandrium tamiyavanichii.</title>
        <authorList>
            <person name="Gan H.Y."/>
            <person name="Muhd D.-D."/>
            <person name="Mohd Noor M.E."/>
            <person name="Yeong Y.S."/>
            <person name="Usup G."/>
        </authorList>
    </citation>
    <scope>NUCLEOTIDE SEQUENCE [LARGE SCALE GENOMIC DNA]</scope>
    <source>
        <strain evidence="1 2">UMTAT08</strain>
    </source>
</reference>
<dbReference type="OrthoDB" id="9898996at2"/>
<organism evidence="1 2">
    <name type="scientific">Mameliella alba</name>
    <dbReference type="NCBI Taxonomy" id="561184"/>
    <lineage>
        <taxon>Bacteria</taxon>
        <taxon>Pseudomonadati</taxon>
        <taxon>Pseudomonadota</taxon>
        <taxon>Alphaproteobacteria</taxon>
        <taxon>Rhodobacterales</taxon>
        <taxon>Roseobacteraceae</taxon>
        <taxon>Mameliella</taxon>
    </lineage>
</organism>
<dbReference type="Proteomes" id="UP000030960">
    <property type="component" value="Unassembled WGS sequence"/>
</dbReference>
<gene>
    <name evidence="1" type="ORF">OA50_01653</name>
</gene>